<evidence type="ECO:0000259" key="3">
    <source>
        <dbReference type="Pfam" id="PF18962"/>
    </source>
</evidence>
<feature type="chain" id="PRO_5015720472" evidence="2">
    <location>
        <begin position="21"/>
        <end position="158"/>
    </location>
</feature>
<accession>A0A2S4N938</accession>
<evidence type="ECO:0000256" key="2">
    <source>
        <dbReference type="SAM" id="SignalP"/>
    </source>
</evidence>
<dbReference type="EMBL" id="PQNY01000005">
    <property type="protein sequence ID" value="POS02190.1"/>
    <property type="molecule type" value="Genomic_DNA"/>
</dbReference>
<evidence type="ECO:0000313" key="4">
    <source>
        <dbReference type="EMBL" id="POS02190.1"/>
    </source>
</evidence>
<feature type="signal peptide" evidence="2">
    <location>
        <begin position="1"/>
        <end position="20"/>
    </location>
</feature>
<dbReference type="Proteomes" id="UP000237056">
    <property type="component" value="Unassembled WGS sequence"/>
</dbReference>
<sequence length="158" mass="17653">MKTKQLFFLFSFLFFLKANAQQSLNAAGGDATGSNGKISYSIGQIDYVSATGSNGSVSQGVQQPFEIFTLGTDDFPNIILQAIVYPNPTSSNINLIIENYSIDNLHYNLYDIQGRSIANQKITQQETNITMENLQNANYFLQVFDNNKTLKTFKIIKN</sequence>
<dbReference type="Pfam" id="PF18962">
    <property type="entry name" value="Por_Secre_tail"/>
    <property type="match status" value="1"/>
</dbReference>
<evidence type="ECO:0000313" key="5">
    <source>
        <dbReference type="Proteomes" id="UP000237056"/>
    </source>
</evidence>
<gene>
    <name evidence="4" type="ORF">Q361_10585</name>
</gene>
<dbReference type="AlphaFoldDB" id="A0A2S4N938"/>
<dbReference type="NCBIfam" id="TIGR04183">
    <property type="entry name" value="Por_Secre_tail"/>
    <property type="match status" value="1"/>
</dbReference>
<protein>
    <submittedName>
        <fullName evidence="4">Putative secreted protein (Por secretion system target)</fullName>
    </submittedName>
</protein>
<dbReference type="RefSeq" id="WP_169929267.1">
    <property type="nucleotide sequence ID" value="NZ_PQNY01000005.1"/>
</dbReference>
<feature type="domain" description="Secretion system C-terminal sorting" evidence="3">
    <location>
        <begin position="84"/>
        <end position="153"/>
    </location>
</feature>
<keyword evidence="5" id="KW-1185">Reference proteome</keyword>
<proteinExistence type="predicted"/>
<comment type="caution">
    <text evidence="4">The sequence shown here is derived from an EMBL/GenBank/DDBJ whole genome shotgun (WGS) entry which is preliminary data.</text>
</comment>
<dbReference type="InterPro" id="IPR026444">
    <property type="entry name" value="Secre_tail"/>
</dbReference>
<reference evidence="4 5" key="1">
    <citation type="submission" date="2018-01" db="EMBL/GenBank/DDBJ databases">
        <title>Genomic Encyclopedia of Type Strains, Phase I: the one thousand microbial genomes (KMG-I) project.</title>
        <authorList>
            <person name="Goeker M."/>
        </authorList>
    </citation>
    <scope>NUCLEOTIDE SEQUENCE [LARGE SCALE GENOMIC DNA]</scope>
    <source>
        <strain evidence="4 5">DSM 17960</strain>
    </source>
</reference>
<evidence type="ECO:0000256" key="1">
    <source>
        <dbReference type="ARBA" id="ARBA00022729"/>
    </source>
</evidence>
<keyword evidence="1 2" id="KW-0732">Signal</keyword>
<organism evidence="4 5">
    <name type="scientific">Flavobacterium croceum DSM 17960</name>
    <dbReference type="NCBI Taxonomy" id="1121886"/>
    <lineage>
        <taxon>Bacteria</taxon>
        <taxon>Pseudomonadati</taxon>
        <taxon>Bacteroidota</taxon>
        <taxon>Flavobacteriia</taxon>
        <taxon>Flavobacteriales</taxon>
        <taxon>Flavobacteriaceae</taxon>
        <taxon>Flavobacterium</taxon>
    </lineage>
</organism>
<name>A0A2S4N938_9FLAO</name>